<protein>
    <submittedName>
        <fullName evidence="2">F-box domain-containing protein</fullName>
    </submittedName>
</protein>
<dbReference type="Proteomes" id="UP000492821">
    <property type="component" value="Unassembled WGS sequence"/>
</dbReference>
<reference evidence="1" key="1">
    <citation type="journal article" date="2013" name="Genetics">
        <title>The draft genome and transcriptome of Panagrellus redivivus are shaped by the harsh demands of a free-living lifestyle.</title>
        <authorList>
            <person name="Srinivasan J."/>
            <person name="Dillman A.R."/>
            <person name="Macchietto M.G."/>
            <person name="Heikkinen L."/>
            <person name="Lakso M."/>
            <person name="Fracchia K.M."/>
            <person name="Antoshechkin I."/>
            <person name="Mortazavi A."/>
            <person name="Wong G."/>
            <person name="Sternberg P.W."/>
        </authorList>
    </citation>
    <scope>NUCLEOTIDE SEQUENCE [LARGE SCALE GENOMIC DNA]</scope>
    <source>
        <strain evidence="1">MT8872</strain>
    </source>
</reference>
<keyword evidence="1" id="KW-1185">Reference proteome</keyword>
<evidence type="ECO:0000313" key="2">
    <source>
        <dbReference type="WBParaSite" id="Pan_g2225.t1"/>
    </source>
</evidence>
<organism evidence="1 2">
    <name type="scientific">Panagrellus redivivus</name>
    <name type="common">Microworm</name>
    <dbReference type="NCBI Taxonomy" id="6233"/>
    <lineage>
        <taxon>Eukaryota</taxon>
        <taxon>Metazoa</taxon>
        <taxon>Ecdysozoa</taxon>
        <taxon>Nematoda</taxon>
        <taxon>Chromadorea</taxon>
        <taxon>Rhabditida</taxon>
        <taxon>Tylenchina</taxon>
        <taxon>Panagrolaimomorpha</taxon>
        <taxon>Panagrolaimoidea</taxon>
        <taxon>Panagrolaimidae</taxon>
        <taxon>Panagrellus</taxon>
    </lineage>
</organism>
<accession>A0A7E4VKK9</accession>
<evidence type="ECO:0000313" key="1">
    <source>
        <dbReference type="Proteomes" id="UP000492821"/>
    </source>
</evidence>
<dbReference type="WBParaSite" id="Pan_g2225.t1">
    <property type="protein sequence ID" value="Pan_g2225.t1"/>
    <property type="gene ID" value="Pan_g2225"/>
</dbReference>
<name>A0A7E4VKK9_PANRE</name>
<reference evidence="2" key="2">
    <citation type="submission" date="2020-10" db="UniProtKB">
        <authorList>
            <consortium name="WormBaseParasite"/>
        </authorList>
    </citation>
    <scope>IDENTIFICATION</scope>
</reference>
<proteinExistence type="predicted"/>
<dbReference type="AlphaFoldDB" id="A0A7E4VKK9"/>
<sequence>MSNNHLQWHLLREVNQIALEEIRHQNDLYRKLHRGNDLFGSPALPKLAFLCSLFLSGKEPAASVDLVLSQSLFIFGTFFRICGKLCQKEFDNCCQSVHLRNLALRLTRVLEVHAYTDCSNGDESINVTEIPRYFQTLGDHNCIEKLLMERNENLAFDVAVVEACPHLSTLICPPELLDSLLEYAKTPFSKLCAIETTYNVYNWLPVFKKLTKRPELFPTLETLTSSLYRSDWEALSKTVADYSILTIKSYNVMTHNFYPDYCDPIDFSMIASTWLMFPNIETASVTEHVRFEDPDPRTLPEVYKSFKKFNPKVDFTLYYIVDHIYPSTYSKTQVNELETQLRTFGTITLISNSRKYDQIKYSVTTSYPNKTLMLKLTISVDSDDEEAEDSEGKNVKEDSE</sequence>